<sequence length="729" mass="80642">MLDKDFSFNFTKYWLILKRRWLPGLLIFPPIFLLVFLTLASKKPVYVAEGTLRFQKTNTTSSLTGVGKEIGDLTPLAEKTNPLSTETEVIRSANVVKKIIDRLNLKSEKGVPIKLNDFLKQLTVNEVQKTDVLKVSYKDTNPKTAADIVNTLMAVYLEHNLSFNRAEAAAARKFLEKQLPNAELTVRKAEGELRAFKEKNKIVSVQEESTQAVGMIGNLQKQISDIKSQISDVSAQSKAIRAKLGMTSEEAVAVASLSQSSGVQDILKEVQQVESQLADKRAVLQETHPEIIKLENKKTSLKNILKNRIGKVPGSEKIKLNANLQIGELQQKLSAQLVELESKHLGLDSELATLSNLEASYRKRLDVLPRFEQQQRELERNLDTGKATYTLLAQRLQESRIAENQNIGNVRVISNAQVPETSAVSPNTSFYVASIIGLLASLGAIYLLEATDKSIKTIEEAKELTGLTLLGVIPCFNKYPKSTRNNRDSELFTPKVVVRDTPRSPISEAYRMLRANLKFMSADKELKVIVVTSSVPKEGKSTVAANLAAAMAQMERKVLLVDGDLHRPSQHKIWDLPNNKGLSNVIVGQLEIVKAIKRVMDNLDVLTSGVVPPSPASLLDSKRMASLVESFSAFYDFVIIDAPSLNLAADAATLGQMADGVLLVVRPGVVDVVNATLARELLEKSGQNVLGQVVNAVSTQNERHSNYYFEQEYYSQESVQTIHRVASEK</sequence>
<proteinExistence type="inferred from homology"/>
<evidence type="ECO:0000256" key="1">
    <source>
        <dbReference type="ARBA" id="ARBA00007316"/>
    </source>
</evidence>
<name>A0A951USV6_9CYAN</name>
<keyword evidence="9" id="KW-0175">Coiled coil</keyword>
<dbReference type="FunFam" id="3.40.50.300:FF:000527">
    <property type="entry name" value="Tyrosine-protein kinase etk"/>
    <property type="match status" value="1"/>
</dbReference>
<organism evidence="13 14">
    <name type="scientific">Cyanomargarita calcarea GSE-NOS-MK-12-04C</name>
    <dbReference type="NCBI Taxonomy" id="2839659"/>
    <lineage>
        <taxon>Bacteria</taxon>
        <taxon>Bacillati</taxon>
        <taxon>Cyanobacteriota</taxon>
        <taxon>Cyanophyceae</taxon>
        <taxon>Nostocales</taxon>
        <taxon>Cyanomargaritaceae</taxon>
        <taxon>Cyanomargarita</taxon>
    </lineage>
</organism>
<accession>A0A951USV6</accession>
<evidence type="ECO:0000256" key="2">
    <source>
        <dbReference type="ARBA" id="ARBA00011903"/>
    </source>
</evidence>
<feature type="domain" description="AAA" evidence="11">
    <location>
        <begin position="528"/>
        <end position="666"/>
    </location>
</feature>
<dbReference type="GO" id="GO:0005524">
    <property type="term" value="F:ATP binding"/>
    <property type="evidence" value="ECO:0007669"/>
    <property type="project" value="UniProtKB-KW"/>
</dbReference>
<dbReference type="EMBL" id="JAHHGZ010000012">
    <property type="protein sequence ID" value="MBW4668279.1"/>
    <property type="molecule type" value="Genomic_DNA"/>
</dbReference>
<dbReference type="EC" id="2.7.10.2" evidence="2"/>
<keyword evidence="10" id="KW-0812">Transmembrane</keyword>
<evidence type="ECO:0000256" key="10">
    <source>
        <dbReference type="SAM" id="Phobius"/>
    </source>
</evidence>
<dbReference type="Pfam" id="PF13614">
    <property type="entry name" value="AAA_31"/>
    <property type="match status" value="1"/>
</dbReference>
<evidence type="ECO:0000313" key="14">
    <source>
        <dbReference type="Proteomes" id="UP000729701"/>
    </source>
</evidence>
<feature type="coiled-coil region" evidence="9">
    <location>
        <begin position="172"/>
        <end position="236"/>
    </location>
</feature>
<evidence type="ECO:0000256" key="9">
    <source>
        <dbReference type="SAM" id="Coils"/>
    </source>
</evidence>
<protein>
    <recommendedName>
        <fullName evidence="2">non-specific protein-tyrosine kinase</fullName>
        <ecNumber evidence="2">2.7.10.2</ecNumber>
    </recommendedName>
</protein>
<dbReference type="CDD" id="cd05387">
    <property type="entry name" value="BY-kinase"/>
    <property type="match status" value="1"/>
</dbReference>
<comment type="similarity">
    <text evidence="1">Belongs to the CpsD/CapB family.</text>
</comment>
<gene>
    <name evidence="13" type="ORF">KME60_12855</name>
</gene>
<dbReference type="SUPFAM" id="SSF52540">
    <property type="entry name" value="P-loop containing nucleoside triphosphate hydrolases"/>
    <property type="match status" value="1"/>
</dbReference>
<feature type="domain" description="Tyrosine-protein kinase G-rich" evidence="12">
    <location>
        <begin position="373"/>
        <end position="447"/>
    </location>
</feature>
<evidence type="ECO:0000256" key="3">
    <source>
        <dbReference type="ARBA" id="ARBA00022679"/>
    </source>
</evidence>
<evidence type="ECO:0000256" key="7">
    <source>
        <dbReference type="ARBA" id="ARBA00023137"/>
    </source>
</evidence>
<dbReference type="PANTHER" id="PTHR32309">
    <property type="entry name" value="TYROSINE-PROTEIN KINASE"/>
    <property type="match status" value="1"/>
</dbReference>
<keyword evidence="10" id="KW-1133">Transmembrane helix</keyword>
<dbReference type="Proteomes" id="UP000729701">
    <property type="component" value="Unassembled WGS sequence"/>
</dbReference>
<dbReference type="NCBIfam" id="TIGR01007">
    <property type="entry name" value="eps_fam"/>
    <property type="match status" value="1"/>
</dbReference>
<keyword evidence="6" id="KW-0067">ATP-binding</keyword>
<comment type="caution">
    <text evidence="13">The sequence shown here is derived from an EMBL/GenBank/DDBJ whole genome shotgun (WGS) entry which is preliminary data.</text>
</comment>
<comment type="catalytic activity">
    <reaction evidence="8">
        <text>L-tyrosyl-[protein] + ATP = O-phospho-L-tyrosyl-[protein] + ADP + H(+)</text>
        <dbReference type="Rhea" id="RHEA:10596"/>
        <dbReference type="Rhea" id="RHEA-COMP:10136"/>
        <dbReference type="Rhea" id="RHEA-COMP:20101"/>
        <dbReference type="ChEBI" id="CHEBI:15378"/>
        <dbReference type="ChEBI" id="CHEBI:30616"/>
        <dbReference type="ChEBI" id="CHEBI:46858"/>
        <dbReference type="ChEBI" id="CHEBI:61978"/>
        <dbReference type="ChEBI" id="CHEBI:456216"/>
        <dbReference type="EC" id="2.7.10.2"/>
    </reaction>
</comment>
<dbReference type="Pfam" id="PF13807">
    <property type="entry name" value="GNVR"/>
    <property type="match status" value="1"/>
</dbReference>
<dbReference type="InterPro" id="IPR005702">
    <property type="entry name" value="Wzc-like_C"/>
</dbReference>
<evidence type="ECO:0000256" key="5">
    <source>
        <dbReference type="ARBA" id="ARBA00022777"/>
    </source>
</evidence>
<keyword evidence="7" id="KW-0829">Tyrosine-protein kinase</keyword>
<dbReference type="Gene3D" id="3.40.50.300">
    <property type="entry name" value="P-loop containing nucleotide triphosphate hydrolases"/>
    <property type="match status" value="1"/>
</dbReference>
<evidence type="ECO:0000313" key="13">
    <source>
        <dbReference type="EMBL" id="MBW4668279.1"/>
    </source>
</evidence>
<dbReference type="GO" id="GO:0004715">
    <property type="term" value="F:non-membrane spanning protein tyrosine kinase activity"/>
    <property type="evidence" value="ECO:0007669"/>
    <property type="project" value="UniProtKB-EC"/>
</dbReference>
<dbReference type="GO" id="GO:0005886">
    <property type="term" value="C:plasma membrane"/>
    <property type="evidence" value="ECO:0007669"/>
    <property type="project" value="TreeGrafter"/>
</dbReference>
<feature type="transmembrane region" description="Helical" evidence="10">
    <location>
        <begin position="21"/>
        <end position="40"/>
    </location>
</feature>
<dbReference type="AlphaFoldDB" id="A0A951USV6"/>
<reference evidence="13" key="1">
    <citation type="submission" date="2021-05" db="EMBL/GenBank/DDBJ databases">
        <authorList>
            <person name="Pietrasiak N."/>
            <person name="Ward R."/>
            <person name="Stajich J.E."/>
            <person name="Kurbessoian T."/>
        </authorList>
    </citation>
    <scope>NUCLEOTIDE SEQUENCE</scope>
    <source>
        <strain evidence="13">GSE-NOS-MK-12-04C</strain>
    </source>
</reference>
<evidence type="ECO:0000259" key="11">
    <source>
        <dbReference type="Pfam" id="PF13614"/>
    </source>
</evidence>
<dbReference type="GO" id="GO:0042802">
    <property type="term" value="F:identical protein binding"/>
    <property type="evidence" value="ECO:0007669"/>
    <property type="project" value="UniProtKB-ARBA"/>
</dbReference>
<evidence type="ECO:0000256" key="6">
    <source>
        <dbReference type="ARBA" id="ARBA00022840"/>
    </source>
</evidence>
<keyword evidence="3" id="KW-0808">Transferase</keyword>
<evidence type="ECO:0000256" key="8">
    <source>
        <dbReference type="ARBA" id="ARBA00051245"/>
    </source>
</evidence>
<dbReference type="PANTHER" id="PTHR32309:SF13">
    <property type="entry name" value="FERRIC ENTEROBACTIN TRANSPORT PROTEIN FEPE"/>
    <property type="match status" value="1"/>
</dbReference>
<reference evidence="13" key="2">
    <citation type="journal article" date="2022" name="Microbiol. Resour. Announc.">
        <title>Metagenome Sequencing to Explore Phylogenomics of Terrestrial Cyanobacteria.</title>
        <authorList>
            <person name="Ward R.D."/>
            <person name="Stajich J.E."/>
            <person name="Johansen J.R."/>
            <person name="Huntemann M."/>
            <person name="Clum A."/>
            <person name="Foster B."/>
            <person name="Foster B."/>
            <person name="Roux S."/>
            <person name="Palaniappan K."/>
            <person name="Varghese N."/>
            <person name="Mukherjee S."/>
            <person name="Reddy T.B.K."/>
            <person name="Daum C."/>
            <person name="Copeland A."/>
            <person name="Chen I.A."/>
            <person name="Ivanova N.N."/>
            <person name="Kyrpides N.C."/>
            <person name="Shapiro N."/>
            <person name="Eloe-Fadrosh E.A."/>
            <person name="Pietrasiak N."/>
        </authorList>
    </citation>
    <scope>NUCLEOTIDE SEQUENCE</scope>
    <source>
        <strain evidence="13">GSE-NOS-MK-12-04C</strain>
    </source>
</reference>
<dbReference type="InterPro" id="IPR050445">
    <property type="entry name" value="Bact_polysacc_biosynth/exp"/>
</dbReference>
<keyword evidence="5" id="KW-0418">Kinase</keyword>
<keyword evidence="10" id="KW-0472">Membrane</keyword>
<evidence type="ECO:0000256" key="4">
    <source>
        <dbReference type="ARBA" id="ARBA00022741"/>
    </source>
</evidence>
<keyword evidence="4" id="KW-0547">Nucleotide-binding</keyword>
<dbReference type="InterPro" id="IPR025669">
    <property type="entry name" value="AAA_dom"/>
</dbReference>
<dbReference type="InterPro" id="IPR027417">
    <property type="entry name" value="P-loop_NTPase"/>
</dbReference>
<evidence type="ECO:0000259" key="12">
    <source>
        <dbReference type="Pfam" id="PF13807"/>
    </source>
</evidence>
<dbReference type="InterPro" id="IPR032807">
    <property type="entry name" value="GNVR"/>
</dbReference>